<evidence type="ECO:0000256" key="8">
    <source>
        <dbReference type="ARBA" id="ARBA00022679"/>
    </source>
</evidence>
<keyword evidence="9 21" id="KW-0812">Transmembrane</keyword>
<dbReference type="InterPro" id="IPR013767">
    <property type="entry name" value="PAS_fold"/>
</dbReference>
<evidence type="ECO:0000313" key="27">
    <source>
        <dbReference type="Proteomes" id="UP000294813"/>
    </source>
</evidence>
<sequence length="886" mass="99739">MGKSLFSQLVQRGIALTLGTILLLLAIFLSVNYTYVKQEKYQQLSKALQLQQMYIENWFQERKTATEMIAMLPVWRTGNEDEITRALKDVMSANPYFSTFFVVAPSGQVRYDARLSPPSSIRAYVGDREYFQAARQGHSFISGMLTSRSEQKPIIAVAAPITGNDGAFHGVIAASVDLENIYRMIDNFDLGDTGEAFLVDINGKIINNSRLTNKSDLQPTINESAFQQALRTGNAMVMYNDYRGRPVLGVYQLIPRRRWMLVGSIDQSEAFAPFYNSLTDILAATTILLSLSALTMISISRKIRQPIMHLIEMAQEIRKSNYAQFIDVEQFRSSPAEILELVSLFNSMSERIVDNFRLLQDRNNQLFEAQAKYRSLVEESQVGVYIIQDQRFAYINSSFARIFGYTPQDLIGQKNFTDLVDRAHPHYGQMLELLERTPVMTHFQIQATTKQGKSIDVEVYGSTTFYQGQDALIGTVIDISPLKRFEAELRAARDQALAASQAKSEFLTSMSHEIRTPMNAILGMNDLLWESDLPPEQREYLRIGRAAGETLLVLINDILDLSKIESGFMELENRYFHLRELVDRVETIVKVRALQKKIDLRIHIPDDVPVHLSGDGERLHQVLVNLVGNAVKFTQRGWVSLKIVKVSDETVQEDQAVKLNFLVQDTGIGIDINSQDKIFERFTQADSSTTRRFGGTGLGLPIARHLVRMMGGDITVASQPDVGSTFSFMLLLPLGVPQVPTDVVEPVPERQFPPSGSTAPLAVLAVEDAENNRILLKAYLAGDHYKVDFAEDGLEAVEKYEQNRYDLVLMDMQMPIMDGYSATAAIRQWERDHDRSPVPIIAITANALSEDVQRSLDAGCNRHITKPLKKKILLDAIEQLVKSPAE</sequence>
<comment type="catalytic activity">
    <reaction evidence="1">
        <text>ATP + protein L-histidine = ADP + protein N-phospho-L-histidine.</text>
        <dbReference type="EC" id="2.7.13.3"/>
    </reaction>
</comment>
<dbReference type="Pfam" id="PF00989">
    <property type="entry name" value="PAS"/>
    <property type="match status" value="1"/>
</dbReference>
<evidence type="ECO:0000256" key="2">
    <source>
        <dbReference type="ARBA" id="ARBA00004651"/>
    </source>
</evidence>
<dbReference type="Pfam" id="PF02743">
    <property type="entry name" value="dCache_1"/>
    <property type="match status" value="1"/>
</dbReference>
<dbReference type="CDD" id="cd06225">
    <property type="entry name" value="HAMP"/>
    <property type="match status" value="1"/>
</dbReference>
<dbReference type="CDD" id="cd17546">
    <property type="entry name" value="REC_hyHK_CKI1_RcsC-like"/>
    <property type="match status" value="1"/>
</dbReference>
<evidence type="ECO:0000259" key="22">
    <source>
        <dbReference type="PROSITE" id="PS50109"/>
    </source>
</evidence>
<keyword evidence="14" id="KW-0902">Two-component regulatory system</keyword>
<keyword evidence="10" id="KW-0547">Nucleotide-binding</keyword>
<comment type="subunit">
    <text evidence="17">At low DSF concentrations, interacts with RpfF.</text>
</comment>
<evidence type="ECO:0000256" key="15">
    <source>
        <dbReference type="ARBA" id="ARBA00023136"/>
    </source>
</evidence>
<proteinExistence type="inferred from homology"/>
<dbReference type="EMBL" id="SLXT01000010">
    <property type="protein sequence ID" value="TCP64401.1"/>
    <property type="molecule type" value="Genomic_DNA"/>
</dbReference>
<evidence type="ECO:0000256" key="17">
    <source>
        <dbReference type="ARBA" id="ARBA00064003"/>
    </source>
</evidence>
<dbReference type="InterPro" id="IPR011006">
    <property type="entry name" value="CheY-like_superfamily"/>
</dbReference>
<name>A0A4R2RWP4_9FIRM</name>
<evidence type="ECO:0000256" key="20">
    <source>
        <dbReference type="PROSITE-ProRule" id="PRU00169"/>
    </source>
</evidence>
<keyword evidence="13 21" id="KW-1133">Transmembrane helix</keyword>
<reference evidence="26 27" key="1">
    <citation type="submission" date="2019-03" db="EMBL/GenBank/DDBJ databases">
        <title>Genomic Encyclopedia of Type Strains, Phase IV (KMG-IV): sequencing the most valuable type-strain genomes for metagenomic binning, comparative biology and taxonomic classification.</title>
        <authorList>
            <person name="Goeker M."/>
        </authorList>
    </citation>
    <scope>NUCLEOTIDE SEQUENCE [LARGE SCALE GENOMIC DNA]</scope>
    <source>
        <strain evidence="26 27">DSM 11170</strain>
    </source>
</reference>
<comment type="subcellular location">
    <subcellularLocation>
        <location evidence="2">Cell membrane</location>
        <topology evidence="2">Multi-pass membrane protein</topology>
    </subcellularLocation>
</comment>
<dbReference type="GO" id="GO:0005524">
    <property type="term" value="F:ATP binding"/>
    <property type="evidence" value="ECO:0007669"/>
    <property type="project" value="UniProtKB-KW"/>
</dbReference>
<dbReference type="FunFam" id="3.30.565.10:FF:000010">
    <property type="entry name" value="Sensor histidine kinase RcsC"/>
    <property type="match status" value="1"/>
</dbReference>
<evidence type="ECO:0000259" key="24">
    <source>
        <dbReference type="PROSITE" id="PS50112"/>
    </source>
</evidence>
<feature type="modified residue" description="4-aspartylphosphate" evidence="20">
    <location>
        <position position="811"/>
    </location>
</feature>
<evidence type="ECO:0000256" key="13">
    <source>
        <dbReference type="ARBA" id="ARBA00022989"/>
    </source>
</evidence>
<evidence type="ECO:0000256" key="21">
    <source>
        <dbReference type="SAM" id="Phobius"/>
    </source>
</evidence>
<evidence type="ECO:0000256" key="11">
    <source>
        <dbReference type="ARBA" id="ARBA00022777"/>
    </source>
</evidence>
<evidence type="ECO:0000256" key="9">
    <source>
        <dbReference type="ARBA" id="ARBA00022692"/>
    </source>
</evidence>
<dbReference type="PANTHER" id="PTHR45339">
    <property type="entry name" value="HYBRID SIGNAL TRANSDUCTION HISTIDINE KINASE J"/>
    <property type="match status" value="1"/>
</dbReference>
<dbReference type="InterPro" id="IPR033479">
    <property type="entry name" value="dCache_1"/>
</dbReference>
<dbReference type="PANTHER" id="PTHR45339:SF5">
    <property type="entry name" value="HISTIDINE KINASE"/>
    <property type="match status" value="1"/>
</dbReference>
<protein>
    <recommendedName>
        <fullName evidence="19">Circadian input-output histidine kinase CikA</fullName>
        <ecNumber evidence="4">2.7.13.3</ecNumber>
    </recommendedName>
    <alternativeName>
        <fullName evidence="18">Sensory/regulatory protein RpfC</fullName>
    </alternativeName>
    <alternativeName>
        <fullName evidence="5">Stage 0 sporulation protein A homolog</fullName>
    </alternativeName>
</protein>
<evidence type="ECO:0000256" key="12">
    <source>
        <dbReference type="ARBA" id="ARBA00022840"/>
    </source>
</evidence>
<dbReference type="Gene3D" id="6.10.340.10">
    <property type="match status" value="1"/>
</dbReference>
<dbReference type="NCBIfam" id="TIGR00229">
    <property type="entry name" value="sensory_box"/>
    <property type="match status" value="1"/>
</dbReference>
<dbReference type="EC" id="2.7.13.3" evidence="4"/>
<evidence type="ECO:0000256" key="14">
    <source>
        <dbReference type="ARBA" id="ARBA00023012"/>
    </source>
</evidence>
<dbReference type="SUPFAM" id="SSF47384">
    <property type="entry name" value="Homodimeric domain of signal transducing histidine kinase"/>
    <property type="match status" value="1"/>
</dbReference>
<dbReference type="PROSITE" id="PS50885">
    <property type="entry name" value="HAMP"/>
    <property type="match status" value="1"/>
</dbReference>
<dbReference type="InterPro" id="IPR036097">
    <property type="entry name" value="HisK_dim/P_sf"/>
</dbReference>
<evidence type="ECO:0000259" key="23">
    <source>
        <dbReference type="PROSITE" id="PS50110"/>
    </source>
</evidence>
<dbReference type="Pfam" id="PF00512">
    <property type="entry name" value="HisKA"/>
    <property type="match status" value="1"/>
</dbReference>
<keyword evidence="15 21" id="KW-0472">Membrane</keyword>
<dbReference type="PRINTS" id="PR00344">
    <property type="entry name" value="BCTRLSENSOR"/>
</dbReference>
<accession>A0A4R2RWP4</accession>
<keyword evidence="6" id="KW-1003">Cell membrane</keyword>
<dbReference type="Gene3D" id="1.10.287.130">
    <property type="match status" value="1"/>
</dbReference>
<dbReference type="SUPFAM" id="SSF103190">
    <property type="entry name" value="Sensory domain-like"/>
    <property type="match status" value="1"/>
</dbReference>
<comment type="similarity">
    <text evidence="3">In the N-terminal section; belongs to the phytochrome family.</text>
</comment>
<evidence type="ECO:0000256" key="7">
    <source>
        <dbReference type="ARBA" id="ARBA00022553"/>
    </source>
</evidence>
<dbReference type="InterPro" id="IPR029151">
    <property type="entry name" value="Sensor-like_sf"/>
</dbReference>
<feature type="domain" description="PAS" evidence="24">
    <location>
        <begin position="389"/>
        <end position="425"/>
    </location>
</feature>
<comment type="caution">
    <text evidence="26">The sequence shown here is derived from an EMBL/GenBank/DDBJ whole genome shotgun (WGS) entry which is preliminary data.</text>
</comment>
<dbReference type="InterPro" id="IPR001789">
    <property type="entry name" value="Sig_transdc_resp-reg_receiver"/>
</dbReference>
<dbReference type="PROSITE" id="PS50112">
    <property type="entry name" value="PAS"/>
    <property type="match status" value="1"/>
</dbReference>
<dbReference type="Gene3D" id="3.40.50.2300">
    <property type="match status" value="1"/>
</dbReference>
<evidence type="ECO:0000256" key="5">
    <source>
        <dbReference type="ARBA" id="ARBA00018672"/>
    </source>
</evidence>
<dbReference type="SMART" id="SM00091">
    <property type="entry name" value="PAS"/>
    <property type="match status" value="1"/>
</dbReference>
<feature type="domain" description="Response regulatory" evidence="23">
    <location>
        <begin position="762"/>
        <end position="881"/>
    </location>
</feature>
<keyword evidence="8" id="KW-0808">Transferase</keyword>
<feature type="transmembrane region" description="Helical" evidence="21">
    <location>
        <begin position="12"/>
        <end position="35"/>
    </location>
</feature>
<keyword evidence="7 20" id="KW-0597">Phosphoprotein</keyword>
<keyword evidence="11" id="KW-0418">Kinase</keyword>
<evidence type="ECO:0000256" key="1">
    <source>
        <dbReference type="ARBA" id="ARBA00000085"/>
    </source>
</evidence>
<dbReference type="InterPro" id="IPR035965">
    <property type="entry name" value="PAS-like_dom_sf"/>
</dbReference>
<dbReference type="SUPFAM" id="SSF55785">
    <property type="entry name" value="PYP-like sensor domain (PAS domain)"/>
    <property type="match status" value="1"/>
</dbReference>
<evidence type="ECO:0000256" key="16">
    <source>
        <dbReference type="ARBA" id="ARBA00024867"/>
    </source>
</evidence>
<evidence type="ECO:0000256" key="3">
    <source>
        <dbReference type="ARBA" id="ARBA00006402"/>
    </source>
</evidence>
<dbReference type="InterPro" id="IPR036890">
    <property type="entry name" value="HATPase_C_sf"/>
</dbReference>
<dbReference type="CDD" id="cd12912">
    <property type="entry name" value="PDC2_MCP_like"/>
    <property type="match status" value="1"/>
</dbReference>
<dbReference type="Proteomes" id="UP000294813">
    <property type="component" value="Unassembled WGS sequence"/>
</dbReference>
<dbReference type="Pfam" id="PF00072">
    <property type="entry name" value="Response_reg"/>
    <property type="match status" value="1"/>
</dbReference>
<gene>
    <name evidence="26" type="ORF">EDD73_110100</name>
</gene>
<dbReference type="InterPro" id="IPR003661">
    <property type="entry name" value="HisK_dim/P_dom"/>
</dbReference>
<evidence type="ECO:0000256" key="4">
    <source>
        <dbReference type="ARBA" id="ARBA00012438"/>
    </source>
</evidence>
<dbReference type="InterPro" id="IPR000014">
    <property type="entry name" value="PAS"/>
</dbReference>
<dbReference type="CDD" id="cd00082">
    <property type="entry name" value="HisKA"/>
    <property type="match status" value="1"/>
</dbReference>
<evidence type="ECO:0000256" key="6">
    <source>
        <dbReference type="ARBA" id="ARBA00022475"/>
    </source>
</evidence>
<dbReference type="CDD" id="cd16922">
    <property type="entry name" value="HATPase_EvgS-ArcB-TorS-like"/>
    <property type="match status" value="1"/>
</dbReference>
<dbReference type="InterPro" id="IPR004358">
    <property type="entry name" value="Sig_transdc_His_kin-like_C"/>
</dbReference>
<evidence type="ECO:0000256" key="10">
    <source>
        <dbReference type="ARBA" id="ARBA00022741"/>
    </source>
</evidence>
<dbReference type="SUPFAM" id="SSF55874">
    <property type="entry name" value="ATPase domain of HSP90 chaperone/DNA topoisomerase II/histidine kinase"/>
    <property type="match status" value="1"/>
</dbReference>
<dbReference type="CDD" id="cd00130">
    <property type="entry name" value="PAS"/>
    <property type="match status" value="1"/>
</dbReference>
<dbReference type="InterPro" id="IPR003594">
    <property type="entry name" value="HATPase_dom"/>
</dbReference>
<dbReference type="Gene3D" id="3.30.450.20">
    <property type="entry name" value="PAS domain"/>
    <property type="match status" value="2"/>
</dbReference>
<comment type="function">
    <text evidence="16">May play the central regulatory role in sporulation. It may be an element of the effector pathway responsible for the activation of sporulation genes in response to nutritional stress. Spo0A may act in concert with spo0H (a sigma factor) to control the expression of some genes that are critical to the sporulation process.</text>
</comment>
<dbReference type="AlphaFoldDB" id="A0A4R2RWP4"/>
<dbReference type="GO" id="GO:0000155">
    <property type="term" value="F:phosphorelay sensor kinase activity"/>
    <property type="evidence" value="ECO:0007669"/>
    <property type="project" value="InterPro"/>
</dbReference>
<dbReference type="PROSITE" id="PS50110">
    <property type="entry name" value="RESPONSE_REGULATORY"/>
    <property type="match status" value="1"/>
</dbReference>
<dbReference type="Pfam" id="PF02518">
    <property type="entry name" value="HATPase_c"/>
    <property type="match status" value="1"/>
</dbReference>
<dbReference type="SMART" id="SM00387">
    <property type="entry name" value="HATPase_c"/>
    <property type="match status" value="1"/>
</dbReference>
<dbReference type="InterPro" id="IPR003660">
    <property type="entry name" value="HAMP_dom"/>
</dbReference>
<dbReference type="OrthoDB" id="9809348at2"/>
<dbReference type="SMART" id="SM00388">
    <property type="entry name" value="HisKA"/>
    <property type="match status" value="1"/>
</dbReference>
<dbReference type="PROSITE" id="PS50109">
    <property type="entry name" value="HIS_KIN"/>
    <property type="match status" value="1"/>
</dbReference>
<organism evidence="26 27">
    <name type="scientific">Heliophilum fasciatum</name>
    <dbReference type="NCBI Taxonomy" id="35700"/>
    <lineage>
        <taxon>Bacteria</taxon>
        <taxon>Bacillati</taxon>
        <taxon>Bacillota</taxon>
        <taxon>Clostridia</taxon>
        <taxon>Eubacteriales</taxon>
        <taxon>Heliobacteriaceae</taxon>
        <taxon>Heliophilum</taxon>
    </lineage>
</organism>
<evidence type="ECO:0000256" key="18">
    <source>
        <dbReference type="ARBA" id="ARBA00068150"/>
    </source>
</evidence>
<evidence type="ECO:0000256" key="19">
    <source>
        <dbReference type="ARBA" id="ARBA00074306"/>
    </source>
</evidence>
<feature type="domain" description="Histidine kinase" evidence="22">
    <location>
        <begin position="509"/>
        <end position="734"/>
    </location>
</feature>
<dbReference type="SMART" id="SM00448">
    <property type="entry name" value="REC"/>
    <property type="match status" value="1"/>
</dbReference>
<dbReference type="SUPFAM" id="SSF52172">
    <property type="entry name" value="CheY-like"/>
    <property type="match status" value="1"/>
</dbReference>
<keyword evidence="12" id="KW-0067">ATP-binding</keyword>
<dbReference type="GO" id="GO:0006355">
    <property type="term" value="P:regulation of DNA-templated transcription"/>
    <property type="evidence" value="ECO:0007669"/>
    <property type="project" value="InterPro"/>
</dbReference>
<keyword evidence="27" id="KW-1185">Reference proteome</keyword>
<dbReference type="GO" id="GO:0005886">
    <property type="term" value="C:plasma membrane"/>
    <property type="evidence" value="ECO:0007669"/>
    <property type="project" value="UniProtKB-SubCell"/>
</dbReference>
<dbReference type="FunFam" id="1.10.287.130:FF:000002">
    <property type="entry name" value="Two-component osmosensing histidine kinase"/>
    <property type="match status" value="1"/>
</dbReference>
<feature type="domain" description="HAMP" evidence="25">
    <location>
        <begin position="301"/>
        <end position="357"/>
    </location>
</feature>
<evidence type="ECO:0000259" key="25">
    <source>
        <dbReference type="PROSITE" id="PS50885"/>
    </source>
</evidence>
<dbReference type="InterPro" id="IPR005467">
    <property type="entry name" value="His_kinase_dom"/>
</dbReference>
<dbReference type="CDD" id="cd12914">
    <property type="entry name" value="PDC1_DGC_like"/>
    <property type="match status" value="1"/>
</dbReference>
<dbReference type="Gene3D" id="3.30.565.10">
    <property type="entry name" value="Histidine kinase-like ATPase, C-terminal domain"/>
    <property type="match status" value="1"/>
</dbReference>
<evidence type="ECO:0000313" key="26">
    <source>
        <dbReference type="EMBL" id="TCP64401.1"/>
    </source>
</evidence>